<evidence type="ECO:0000313" key="2">
    <source>
        <dbReference type="EMBL" id="MCR2833819.1"/>
    </source>
</evidence>
<organism evidence="2 3">
    <name type="scientific">Parerythrobacter lacustris</name>
    <dbReference type="NCBI Taxonomy" id="2969984"/>
    <lineage>
        <taxon>Bacteria</taxon>
        <taxon>Pseudomonadati</taxon>
        <taxon>Pseudomonadota</taxon>
        <taxon>Alphaproteobacteria</taxon>
        <taxon>Sphingomonadales</taxon>
        <taxon>Erythrobacteraceae</taxon>
        <taxon>Parerythrobacter</taxon>
    </lineage>
</organism>
<evidence type="ECO:0000313" key="3">
    <source>
        <dbReference type="Proteomes" id="UP001206067"/>
    </source>
</evidence>
<keyword evidence="1" id="KW-1133">Transmembrane helix</keyword>
<dbReference type="Proteomes" id="UP001206067">
    <property type="component" value="Unassembled WGS sequence"/>
</dbReference>
<feature type="transmembrane region" description="Helical" evidence="1">
    <location>
        <begin position="74"/>
        <end position="98"/>
    </location>
</feature>
<sequence length="317" mass="34826">MSDMASTRREAALALSPEDVATGITLLEALIAKASRKAKQLNKYFASGLFVTTLMLPVGFGFGFAGLVTEGTRGLLTAISMACIGLWGTGTAALWWSWTAIQTNSRMHRFGKIPDLELPSPLQNLIGLYASGARELRTDAGSVVPAAMFASQWAILLFSEDQAERQLVRSPTGVKEVRPVLVLPDVAVLPSEAEKDDSDGEREAYSGYRAVRGGEAPLRNHNPEMAWLVAGTSKQFREGREKFVATLDSHKVEPFRLILDVARHELRQGGQQEEVIRTINKELRKKHLAIRGTGRTKIMDLLHGNYCGKDIRGFFST</sequence>
<comment type="caution">
    <text evidence="2">The sequence shown here is derived from an EMBL/GenBank/DDBJ whole genome shotgun (WGS) entry which is preliminary data.</text>
</comment>
<evidence type="ECO:0000256" key="1">
    <source>
        <dbReference type="SAM" id="Phobius"/>
    </source>
</evidence>
<keyword evidence="1" id="KW-0812">Transmembrane</keyword>
<proteinExistence type="predicted"/>
<protein>
    <submittedName>
        <fullName evidence="2">Uncharacterized protein</fullName>
    </submittedName>
</protein>
<dbReference type="EMBL" id="JANKHH010000004">
    <property type="protein sequence ID" value="MCR2833819.1"/>
    <property type="molecule type" value="Genomic_DNA"/>
</dbReference>
<dbReference type="RefSeq" id="WP_257595598.1">
    <property type="nucleotide sequence ID" value="NZ_JANKHH010000004.1"/>
</dbReference>
<keyword evidence="3" id="KW-1185">Reference proteome</keyword>
<reference evidence="2 3" key="1">
    <citation type="submission" date="2022-08" db="EMBL/GenBank/DDBJ databases">
        <title>Polyphasic taxonomy analysis of Qipengyuania sp.RS5-5.</title>
        <authorList>
            <person name="Xamxidin M."/>
            <person name="Wu M."/>
        </authorList>
    </citation>
    <scope>NUCLEOTIDE SEQUENCE [LARGE SCALE GENOMIC DNA]</scope>
    <source>
        <strain evidence="2 3">RS5-5</strain>
    </source>
</reference>
<name>A0ABT1XRD2_9SPHN</name>
<gene>
    <name evidence="2" type="ORF">NSO95_07660</name>
</gene>
<keyword evidence="1" id="KW-0472">Membrane</keyword>
<accession>A0ABT1XRD2</accession>
<feature type="transmembrane region" description="Helical" evidence="1">
    <location>
        <begin position="44"/>
        <end position="68"/>
    </location>
</feature>